<dbReference type="EMBL" id="JANJQO010001255">
    <property type="protein sequence ID" value="KAJ2971858.1"/>
    <property type="molecule type" value="Genomic_DNA"/>
</dbReference>
<gene>
    <name evidence="1" type="ORF">NQ176_g7487</name>
</gene>
<protein>
    <submittedName>
        <fullName evidence="1">Uncharacterized protein</fullName>
    </submittedName>
</protein>
<name>A0ACC1MZ78_9HYPO</name>
<evidence type="ECO:0000313" key="2">
    <source>
        <dbReference type="Proteomes" id="UP001143910"/>
    </source>
</evidence>
<dbReference type="Proteomes" id="UP001143910">
    <property type="component" value="Unassembled WGS sequence"/>
</dbReference>
<keyword evidence="2" id="KW-1185">Reference proteome</keyword>
<accession>A0ACC1MZ78</accession>
<organism evidence="1 2">
    <name type="scientific">Zarea fungicola</name>
    <dbReference type="NCBI Taxonomy" id="93591"/>
    <lineage>
        <taxon>Eukaryota</taxon>
        <taxon>Fungi</taxon>
        <taxon>Dikarya</taxon>
        <taxon>Ascomycota</taxon>
        <taxon>Pezizomycotina</taxon>
        <taxon>Sordariomycetes</taxon>
        <taxon>Hypocreomycetidae</taxon>
        <taxon>Hypocreales</taxon>
        <taxon>Cordycipitaceae</taxon>
        <taxon>Zarea</taxon>
    </lineage>
</organism>
<proteinExistence type="predicted"/>
<comment type="caution">
    <text evidence="1">The sequence shown here is derived from an EMBL/GenBank/DDBJ whole genome shotgun (WGS) entry which is preliminary data.</text>
</comment>
<sequence>MPRMHPMELPLPDDDAVGMKHLCTVMHHKNKMIPAALPVKDILTIAVLADKYDFVDAFSFASTAWLLPSNREAGDLMSLAAAATLFQNAQSFTAITKALIVEYDGSYLDIFDQDVPFTMGWRVVYMLEEQRSKAKLKLTEILIKGFNSASCGYGCGWSSKYAYAYLQSLGSEGLLPTDIRCISKAIIQANDMRQPIPTEQSIACQHERWHTVPQYNRDRRGRVEDLLEHIGLCLHCVRSGCTNSNYCGRTHKEEI</sequence>
<evidence type="ECO:0000313" key="1">
    <source>
        <dbReference type="EMBL" id="KAJ2971858.1"/>
    </source>
</evidence>
<reference evidence="1" key="1">
    <citation type="submission" date="2022-08" db="EMBL/GenBank/DDBJ databases">
        <title>Genome Sequence of Lecanicillium fungicola.</title>
        <authorList>
            <person name="Buettner E."/>
        </authorList>
    </citation>
    <scope>NUCLEOTIDE SEQUENCE</scope>
    <source>
        <strain evidence="1">Babe33</strain>
    </source>
</reference>